<organism evidence="2">
    <name type="scientific">virus sp. ctmTa7</name>
    <dbReference type="NCBI Taxonomy" id="2828255"/>
    <lineage>
        <taxon>Viruses</taxon>
    </lineage>
</organism>
<accession>A0A8S5RD61</accession>
<name>A0A8S5RD61_9VIRU</name>
<proteinExistence type="predicted"/>
<evidence type="ECO:0000313" key="2">
    <source>
        <dbReference type="EMBL" id="DAE28908.1"/>
    </source>
</evidence>
<evidence type="ECO:0000256" key="1">
    <source>
        <dbReference type="SAM" id="MobiDB-lite"/>
    </source>
</evidence>
<reference evidence="2" key="1">
    <citation type="journal article" date="2021" name="Proc. Natl. Acad. Sci. U.S.A.">
        <title>A Catalog of Tens of Thousands of Viruses from Human Metagenomes Reveals Hidden Associations with Chronic Diseases.</title>
        <authorList>
            <person name="Tisza M.J."/>
            <person name="Buck C.B."/>
        </authorList>
    </citation>
    <scope>NUCLEOTIDE SEQUENCE</scope>
    <source>
        <strain evidence="2">CtmTa7</strain>
    </source>
</reference>
<dbReference type="EMBL" id="BK059091">
    <property type="protein sequence ID" value="DAE28908.1"/>
    <property type="molecule type" value="Genomic_DNA"/>
</dbReference>
<sequence length="31" mass="3816">MDKFMKQLKSNRLPPMVNPKEFNKKKYQMNT</sequence>
<feature type="region of interest" description="Disordered" evidence="1">
    <location>
        <begin position="1"/>
        <end position="31"/>
    </location>
</feature>
<protein>
    <submittedName>
        <fullName evidence="2">Uncharacterized protein</fullName>
    </submittedName>
</protein>